<evidence type="ECO:0000256" key="11">
    <source>
        <dbReference type="PROSITE-ProRule" id="PRU00479"/>
    </source>
</evidence>
<evidence type="ECO:0000313" key="16">
    <source>
        <dbReference type="Proteomes" id="UP000515159"/>
    </source>
</evidence>
<dbReference type="KEGG" id="gsh:117360588"/>
<dbReference type="Proteomes" id="UP000515159">
    <property type="component" value="Chromosome 5"/>
</dbReference>
<comment type="subcellular location">
    <subcellularLocation>
        <location evidence="1">Membrane</location>
        <topology evidence="1">Single-pass membrane protein</topology>
    </subcellularLocation>
</comment>
<dbReference type="FunFam" id="2.80.10.50:FF:000039">
    <property type="entry name" value="Secretory phospholipase A2 receptor"/>
    <property type="match status" value="1"/>
</dbReference>
<dbReference type="RefSeq" id="XP_033800443.1">
    <property type="nucleotide sequence ID" value="XM_033944552.1"/>
</dbReference>
<gene>
    <name evidence="17" type="primary">PLA2R1</name>
</gene>
<dbReference type="PROSITE" id="PS50041">
    <property type="entry name" value="C_TYPE_LECTIN_2"/>
    <property type="match status" value="8"/>
</dbReference>
<dbReference type="SUPFAM" id="SSF57440">
    <property type="entry name" value="Kringle-like"/>
    <property type="match status" value="1"/>
</dbReference>
<dbReference type="PANTHER" id="PTHR22803">
    <property type="entry name" value="MANNOSE, PHOSPHOLIPASE, LECTIN RECEPTOR RELATED"/>
    <property type="match status" value="1"/>
</dbReference>
<dbReference type="InParanoid" id="A0A6P8RDE3"/>
<feature type="domain" description="C-type lectin" evidence="14">
    <location>
        <begin position="821"/>
        <end position="940"/>
    </location>
</feature>
<dbReference type="OrthoDB" id="5858677at2759"/>
<dbReference type="FunFam" id="2.10.10.10:FF:000001">
    <property type="entry name" value="Fibronectin 1a isoform 1"/>
    <property type="match status" value="1"/>
</dbReference>
<feature type="signal peptide" evidence="13">
    <location>
        <begin position="1"/>
        <end position="22"/>
    </location>
</feature>
<dbReference type="InterPro" id="IPR018378">
    <property type="entry name" value="C-type_lectin_CS"/>
</dbReference>
<keyword evidence="10" id="KW-0325">Glycoprotein</keyword>
<organism evidence="16 17">
    <name type="scientific">Geotrypetes seraphini</name>
    <name type="common">Gaboon caecilian</name>
    <name type="synonym">Caecilia seraphini</name>
    <dbReference type="NCBI Taxonomy" id="260995"/>
    <lineage>
        <taxon>Eukaryota</taxon>
        <taxon>Metazoa</taxon>
        <taxon>Chordata</taxon>
        <taxon>Craniata</taxon>
        <taxon>Vertebrata</taxon>
        <taxon>Euteleostomi</taxon>
        <taxon>Amphibia</taxon>
        <taxon>Gymnophiona</taxon>
        <taxon>Geotrypetes</taxon>
    </lineage>
</organism>
<evidence type="ECO:0000256" key="5">
    <source>
        <dbReference type="ARBA" id="ARBA00022737"/>
    </source>
</evidence>
<feature type="domain" description="C-type lectin" evidence="14">
    <location>
        <begin position="239"/>
        <end position="352"/>
    </location>
</feature>
<name>A0A6P8RDE3_GEOSA</name>
<dbReference type="Pfam" id="PF00040">
    <property type="entry name" value="fn2"/>
    <property type="match status" value="1"/>
</dbReference>
<dbReference type="FunCoup" id="A0A6P8RDE3">
    <property type="interactions" value="159"/>
</dbReference>
<evidence type="ECO:0000256" key="10">
    <source>
        <dbReference type="ARBA" id="ARBA00023180"/>
    </source>
</evidence>
<accession>A0A6P8RDE3</accession>
<keyword evidence="7 12" id="KW-0472">Membrane</keyword>
<dbReference type="Pfam" id="PF24562">
    <property type="entry name" value="CysR_MRC2_N"/>
    <property type="match status" value="1"/>
</dbReference>
<keyword evidence="3 12" id="KW-0812">Transmembrane</keyword>
<evidence type="ECO:0000256" key="2">
    <source>
        <dbReference type="ARBA" id="ARBA00022583"/>
    </source>
</evidence>
<dbReference type="GO" id="GO:0006897">
    <property type="term" value="P:endocytosis"/>
    <property type="evidence" value="ECO:0007669"/>
    <property type="project" value="UniProtKB-KW"/>
</dbReference>
<evidence type="ECO:0000313" key="17">
    <source>
        <dbReference type="RefSeq" id="XP_033800443.1"/>
    </source>
</evidence>
<feature type="domain" description="Fibronectin type-II" evidence="15">
    <location>
        <begin position="173"/>
        <end position="221"/>
    </location>
</feature>
<dbReference type="InterPro" id="IPR016187">
    <property type="entry name" value="CTDL_fold"/>
</dbReference>
<evidence type="ECO:0000256" key="1">
    <source>
        <dbReference type="ARBA" id="ARBA00004167"/>
    </source>
</evidence>
<feature type="domain" description="C-type lectin" evidence="14">
    <location>
        <begin position="968"/>
        <end position="1090"/>
    </location>
</feature>
<reference evidence="17" key="1">
    <citation type="submission" date="2025-08" db="UniProtKB">
        <authorList>
            <consortium name="RefSeq"/>
        </authorList>
    </citation>
    <scope>IDENTIFICATION</scope>
</reference>
<feature type="chain" id="PRO_5028191074" evidence="13">
    <location>
        <begin position="23"/>
        <end position="1466"/>
    </location>
</feature>
<dbReference type="SMART" id="SM00034">
    <property type="entry name" value="CLECT"/>
    <property type="match status" value="8"/>
</dbReference>
<dbReference type="Pfam" id="PF00059">
    <property type="entry name" value="Lectin_C"/>
    <property type="match status" value="8"/>
</dbReference>
<dbReference type="GeneID" id="117360588"/>
<dbReference type="Gene3D" id="2.10.10.10">
    <property type="entry name" value="Fibronectin, type II, collagen-binding"/>
    <property type="match status" value="1"/>
</dbReference>
<evidence type="ECO:0000256" key="8">
    <source>
        <dbReference type="ARBA" id="ARBA00023157"/>
    </source>
</evidence>
<feature type="domain" description="C-type lectin" evidence="14">
    <location>
        <begin position="380"/>
        <end position="497"/>
    </location>
</feature>
<feature type="transmembrane region" description="Helical" evidence="12">
    <location>
        <begin position="1402"/>
        <end position="1423"/>
    </location>
</feature>
<feature type="disulfide bond" evidence="11">
    <location>
        <begin position="178"/>
        <end position="204"/>
    </location>
</feature>
<dbReference type="FunFam" id="3.10.100.10:FF:000038">
    <property type="entry name" value="Secretory phospholipase A2 receptor"/>
    <property type="match status" value="1"/>
</dbReference>
<keyword evidence="16" id="KW-1185">Reference proteome</keyword>
<keyword evidence="9 17" id="KW-0675">Receptor</keyword>
<dbReference type="CDD" id="cd00037">
    <property type="entry name" value="CLECT"/>
    <property type="match status" value="8"/>
</dbReference>
<dbReference type="InterPro" id="IPR000562">
    <property type="entry name" value="FN_type2_dom"/>
</dbReference>
<dbReference type="Gene3D" id="2.80.10.50">
    <property type="match status" value="1"/>
</dbReference>
<dbReference type="SMART" id="SM00458">
    <property type="entry name" value="RICIN"/>
    <property type="match status" value="1"/>
</dbReference>
<dbReference type="SUPFAM" id="SSF50370">
    <property type="entry name" value="Ricin B-like lectins"/>
    <property type="match status" value="1"/>
</dbReference>
<feature type="disulfide bond" evidence="11">
    <location>
        <begin position="192"/>
        <end position="219"/>
    </location>
</feature>
<protein>
    <submittedName>
        <fullName evidence="17">Secretory phospholipase A2 receptor isoform X1</fullName>
    </submittedName>
</protein>
<dbReference type="InterPro" id="IPR001304">
    <property type="entry name" value="C-type_lectin-like"/>
</dbReference>
<dbReference type="CTD" id="22925"/>
<evidence type="ECO:0000256" key="7">
    <source>
        <dbReference type="ARBA" id="ARBA00023136"/>
    </source>
</evidence>
<dbReference type="CDD" id="cd00062">
    <property type="entry name" value="FN2"/>
    <property type="match status" value="1"/>
</dbReference>
<feature type="domain" description="C-type lectin" evidence="14">
    <location>
        <begin position="1124"/>
        <end position="1227"/>
    </location>
</feature>
<dbReference type="SUPFAM" id="SSF56436">
    <property type="entry name" value="C-type lectin-like"/>
    <property type="match status" value="8"/>
</dbReference>
<keyword evidence="4 13" id="KW-0732">Signal</keyword>
<keyword evidence="5" id="KW-0677">Repeat</keyword>
<evidence type="ECO:0000256" key="12">
    <source>
        <dbReference type="SAM" id="Phobius"/>
    </source>
</evidence>
<dbReference type="Gene3D" id="3.10.100.10">
    <property type="entry name" value="Mannose-Binding Protein A, subunit A"/>
    <property type="match status" value="8"/>
</dbReference>
<dbReference type="GO" id="GO:0016020">
    <property type="term" value="C:membrane"/>
    <property type="evidence" value="ECO:0007669"/>
    <property type="project" value="UniProtKB-SubCell"/>
</dbReference>
<keyword evidence="8 11" id="KW-1015">Disulfide bond</keyword>
<dbReference type="PROSITE" id="PS00615">
    <property type="entry name" value="C_TYPE_LECTIN_1"/>
    <property type="match status" value="1"/>
</dbReference>
<keyword evidence="6 12" id="KW-1133">Transmembrane helix</keyword>
<sequence>MGRLDVTKCVFALLPLICQSFAEEETTLTEDQLSALLKKGMFIIQNELLRHCIKVDRSGLVLEDCSKRYTSMLWKWVNWQRLFNVGSNMCLGLDISNQDEPLGVFECDSSLYFLQWHCRNSTLSGASQYKLVSENGRVLASRQLYQTWKQYMSDSESLCEHPYQEIYTLRGNSLGMPCVFPFKYNNRWYHECIKDSRVEKFPWCSTTSHYDRDGKWGFCTNPEEGCNFFWEWSSEMPVCYQFNLVSSLSWSEARASCHAQGGDLLSITDLKEQNFVSERLGSKSVVVWTGLNQMDESAGWQWADGTPLALVNWKPNTTHGLLGEYHCGVFSSISQGYWQRFMCESGLPYVCKKYLNHTDRETFEEWKYYPTRCDTGWYPHNRNCYKFQKKEQSWDTALLSCHSNESELIRITSLAHVELIISLLKNENVTEVWTGLSSNSTPLFFRWSDGSAPTFTNWQKQEPNAVQHDGQLCVSVQASEGQWKMKKCEEKLFYICQKTGDLETFLPEGEKSCKEGWERHGEFCYHIDSMPRSFGHASSGYYCASSLLTVMNRFEQAFIKSMIQSMVKDEDAFLWIALQDPQRTGEYVWINSEGNNHSVSFTYWNKHQPSRAGGCVAMRGGNPAGRWEVKDCANFRAMSLCKKALQSSEENPPTGPGVETSGPCPLGWESEFHLPSCYKVFHHEKMLMTRTWEEAETLCQDFGAHLASFSHIYEEMFLSKLLTTMFHREEVRRFWIGFNRRNPQFDGSWEWSDGTPVQVVGAVLQDAYVEDNVRNCVAYTAEKTVLPLHCAAKLEWICKIPKGVKPKLPKWLVNDIPRYFFQGTDYFLYESNAEWAAFEFVCGWMRGNLMTIHSSTEQEFIHERIKKVSNGELNWWIGLIAENPNDEFHWRDGSPLTYQNWNNGQEKTQALQSARCAYISAQTGFWGEEDCLAAFPAICKSKHIIKLEKEIPQEKPHQGLCPKRWLYFGYKCFLVHMPEEHKEQVDWFSAYAYCRDHGAKLASVDNQVEQAFITMQLLDLKSSVWIRIKNYDNLNWDVGNPYSNWSPSIKVEKDHSDDDSFNKTDKTPLCPLMSNHHNFHVTGKWYLEDCHSEGHGFVCEKAQEQSSHTISTTDMYPVPDVLEYGNRTYRIINGNMTWYDALKTCKEIGTDLVSIADQYHQSFLTVIVDRLGYSHWIGLFSLNEGLKFEWADGTTSLFTFWADENTQSLGNCVYINTDGDWISGDCEMILQGAVCYEHPNRELFEFSGECPEADVPWIKFKSNCYSFSTVLNGTNFEGAHEFCKQQGSTLLSIKDEDENTFLLEELGNFVSSVHMVWLDIMLDIDNNVIAWFDGSSINYSNWGVKQPKLRDWTDDICAALKISDGLWQLSQCRENNGFICKTHTNANKKVNPNLFKASYHGIIPLAVSTVMMLVVATIVFCIWRQKYGLPCRTVSLKYVHYVLPDSGSPDMEGSVLISDLEASGEK</sequence>
<dbReference type="PROSITE" id="PS51092">
    <property type="entry name" value="FN2_2"/>
    <property type="match status" value="1"/>
</dbReference>
<evidence type="ECO:0000256" key="6">
    <source>
        <dbReference type="ARBA" id="ARBA00022989"/>
    </source>
</evidence>
<evidence type="ECO:0000256" key="13">
    <source>
        <dbReference type="SAM" id="SignalP"/>
    </source>
</evidence>
<dbReference type="InterPro" id="IPR000772">
    <property type="entry name" value="Ricin_B_lectin"/>
</dbReference>
<dbReference type="InterPro" id="IPR036943">
    <property type="entry name" value="FN_type2_sf"/>
</dbReference>
<dbReference type="InterPro" id="IPR050111">
    <property type="entry name" value="C-type_lectin/snaclec_domain"/>
</dbReference>
<evidence type="ECO:0000256" key="9">
    <source>
        <dbReference type="ARBA" id="ARBA00023170"/>
    </source>
</evidence>
<evidence type="ECO:0000256" key="3">
    <source>
        <dbReference type="ARBA" id="ARBA00022692"/>
    </source>
</evidence>
<dbReference type="SMART" id="SM00059">
    <property type="entry name" value="FN2"/>
    <property type="match status" value="1"/>
</dbReference>
<feature type="domain" description="C-type lectin" evidence="14">
    <location>
        <begin position="520"/>
        <end position="632"/>
    </location>
</feature>
<evidence type="ECO:0000256" key="4">
    <source>
        <dbReference type="ARBA" id="ARBA00022729"/>
    </source>
</evidence>
<proteinExistence type="predicted"/>
<dbReference type="InterPro" id="IPR035992">
    <property type="entry name" value="Ricin_B-like_lectins"/>
</dbReference>
<dbReference type="InterPro" id="IPR016186">
    <property type="entry name" value="C-type_lectin-like/link_sf"/>
</dbReference>
<dbReference type="PRINTS" id="PR00013">
    <property type="entry name" value="FNTYPEII"/>
</dbReference>
<feature type="domain" description="C-type lectin" evidence="14">
    <location>
        <begin position="673"/>
        <end position="799"/>
    </location>
</feature>
<dbReference type="InterPro" id="IPR013806">
    <property type="entry name" value="Kringle-like"/>
</dbReference>
<evidence type="ECO:0000259" key="14">
    <source>
        <dbReference type="PROSITE" id="PS50041"/>
    </source>
</evidence>
<keyword evidence="2" id="KW-0254">Endocytosis</keyword>
<feature type="domain" description="C-type lectin" evidence="14">
    <location>
        <begin position="1260"/>
        <end position="1381"/>
    </location>
</feature>
<evidence type="ECO:0000259" key="15">
    <source>
        <dbReference type="PROSITE" id="PS51092"/>
    </source>
</evidence>
<dbReference type="PROSITE" id="PS50231">
    <property type="entry name" value="RICIN_B_LECTIN"/>
    <property type="match status" value="1"/>
</dbReference>